<dbReference type="KEGG" id="nmf:NMS_0673"/>
<dbReference type="EMBL" id="AP014548">
    <property type="protein sequence ID" value="BAO54682.1"/>
    <property type="molecule type" value="Genomic_DNA"/>
</dbReference>
<gene>
    <name evidence="1" type="ORF">NMS_0673</name>
</gene>
<organism evidence="1 2">
    <name type="scientific">Nonlabens marinus S1-08</name>
    <dbReference type="NCBI Taxonomy" id="1454201"/>
    <lineage>
        <taxon>Bacteria</taxon>
        <taxon>Pseudomonadati</taxon>
        <taxon>Bacteroidota</taxon>
        <taxon>Flavobacteriia</taxon>
        <taxon>Flavobacteriales</taxon>
        <taxon>Flavobacteriaceae</taxon>
        <taxon>Nonlabens</taxon>
    </lineage>
</organism>
<protein>
    <submittedName>
        <fullName evidence="1">Thioredoxin</fullName>
    </submittedName>
</protein>
<dbReference type="Pfam" id="PF14595">
    <property type="entry name" value="Thioredoxin_9"/>
    <property type="match status" value="1"/>
</dbReference>
<sequence>MELNDTIEAALENSMSYLQYRTFVESHAINHTNSGDEQTPALAQYTALNHQRMKRQDKVMRLKEESLNFLASLQRKLIFLCITETWCGDAAQTMPMINKIAVAGGVEFRIVLRDENLDLMDRFLTNGARSVAKVILLDAETHEAVASWGPRPTAATPLVAEEKRAKGALSPEFKQQLQTWYNKDKGEETERDIITLLKQL</sequence>
<evidence type="ECO:0000313" key="1">
    <source>
        <dbReference type="EMBL" id="BAO54682.1"/>
    </source>
</evidence>
<dbReference type="Gene3D" id="3.40.30.10">
    <property type="entry name" value="Glutaredoxin"/>
    <property type="match status" value="1"/>
</dbReference>
<dbReference type="InterPro" id="IPR036249">
    <property type="entry name" value="Thioredoxin-like_sf"/>
</dbReference>
<name>W8VWF1_9FLAO</name>
<dbReference type="OrthoDB" id="6120799at2"/>
<evidence type="ECO:0000313" key="2">
    <source>
        <dbReference type="Proteomes" id="UP000031760"/>
    </source>
</evidence>
<accession>W8VWF1</accession>
<keyword evidence="2" id="KW-1185">Reference proteome</keyword>
<dbReference type="SUPFAM" id="SSF52833">
    <property type="entry name" value="Thioredoxin-like"/>
    <property type="match status" value="1"/>
</dbReference>
<dbReference type="RefSeq" id="WP_041495392.1">
    <property type="nucleotide sequence ID" value="NZ_AP014548.1"/>
</dbReference>
<proteinExistence type="predicted"/>
<dbReference type="AlphaFoldDB" id="W8VWF1"/>
<dbReference type="STRING" id="1454201.NMS_0673"/>
<reference evidence="1 2" key="1">
    <citation type="journal article" date="2014" name="Proc. Natl. Acad. Sci. U.S.A.">
        <title>Functional characterization of flavobacteria rhodopsins reveals a unique class of light-driven chloride pump in bacteria.</title>
        <authorList>
            <person name="Yoshizawa S."/>
            <person name="Kumagai Y."/>
            <person name="Kim H."/>
            <person name="Ogura Y."/>
            <person name="Hayashi T."/>
            <person name="Iwasaki W."/>
            <person name="DeLong E.F."/>
            <person name="Kogure K."/>
        </authorList>
    </citation>
    <scope>NUCLEOTIDE SEQUENCE [LARGE SCALE GENOMIC DNA]</scope>
    <source>
        <strain evidence="1 2">S1-08</strain>
    </source>
</reference>
<dbReference type="HOGENOM" id="CLU_114536_0_0_10"/>
<dbReference type="Proteomes" id="UP000031760">
    <property type="component" value="Chromosome"/>
</dbReference>